<gene>
    <name evidence="2" type="ORF">Acr_00g0021720</name>
</gene>
<organism evidence="2 3">
    <name type="scientific">Actinidia rufa</name>
    <dbReference type="NCBI Taxonomy" id="165716"/>
    <lineage>
        <taxon>Eukaryota</taxon>
        <taxon>Viridiplantae</taxon>
        <taxon>Streptophyta</taxon>
        <taxon>Embryophyta</taxon>
        <taxon>Tracheophyta</taxon>
        <taxon>Spermatophyta</taxon>
        <taxon>Magnoliopsida</taxon>
        <taxon>eudicotyledons</taxon>
        <taxon>Gunneridae</taxon>
        <taxon>Pentapetalae</taxon>
        <taxon>asterids</taxon>
        <taxon>Ericales</taxon>
        <taxon>Actinidiaceae</taxon>
        <taxon>Actinidia</taxon>
    </lineage>
</organism>
<comment type="caution">
    <text evidence="2">The sequence shown here is derived from an EMBL/GenBank/DDBJ whole genome shotgun (WGS) entry which is preliminary data.</text>
</comment>
<feature type="compositionally biased region" description="Basic and acidic residues" evidence="1">
    <location>
        <begin position="98"/>
        <end position="111"/>
    </location>
</feature>
<reference evidence="3" key="1">
    <citation type="submission" date="2019-07" db="EMBL/GenBank/DDBJ databases">
        <title>De Novo Assembly of kiwifruit Actinidia rufa.</title>
        <authorList>
            <person name="Sugita-Konishi S."/>
            <person name="Sato K."/>
            <person name="Mori E."/>
            <person name="Abe Y."/>
            <person name="Kisaki G."/>
            <person name="Hamano K."/>
            <person name="Suezawa K."/>
            <person name="Otani M."/>
            <person name="Fukuda T."/>
            <person name="Manabe T."/>
            <person name="Gomi K."/>
            <person name="Tabuchi M."/>
            <person name="Akimitsu K."/>
            <person name="Kataoka I."/>
        </authorList>
    </citation>
    <scope>NUCLEOTIDE SEQUENCE [LARGE SCALE GENOMIC DNA]</scope>
    <source>
        <strain evidence="3">cv. Fuchu</strain>
    </source>
</reference>
<feature type="compositionally biased region" description="Polar residues" evidence="1">
    <location>
        <begin position="133"/>
        <end position="143"/>
    </location>
</feature>
<keyword evidence="3" id="KW-1185">Reference proteome</keyword>
<dbReference type="Proteomes" id="UP000585474">
    <property type="component" value="Unassembled WGS sequence"/>
</dbReference>
<evidence type="ECO:0000256" key="1">
    <source>
        <dbReference type="SAM" id="MobiDB-lite"/>
    </source>
</evidence>
<dbReference type="AlphaFoldDB" id="A0A7J0DDP6"/>
<evidence type="ECO:0000313" key="3">
    <source>
        <dbReference type="Proteomes" id="UP000585474"/>
    </source>
</evidence>
<name>A0A7J0DDP6_9ERIC</name>
<protein>
    <submittedName>
        <fullName evidence="2">Uncharacterized protein</fullName>
    </submittedName>
</protein>
<proteinExistence type="predicted"/>
<accession>A0A7J0DDP6</accession>
<dbReference type="EMBL" id="BJWL01000160">
    <property type="protein sequence ID" value="GFS32282.1"/>
    <property type="molecule type" value="Genomic_DNA"/>
</dbReference>
<sequence length="201" mass="22845">MGCSEKQFPLCSIITTNQPLHPRVWLCLLALLMAESVAITQVSILLGLFGTEPRILEGRPAQTNNNKQSGRGRSKPLRRGDQTDVMTADGVMSRVHGLRRDPRKDRYENISRRCRRHGSRRDPRKDRARRRQQFNSGRSNEYSGSGYGELRGDVLARFHGLVLPRSRGFGDKPSLKGRPVPRWCQGDVLALVEDFIPHQYV</sequence>
<evidence type="ECO:0000313" key="2">
    <source>
        <dbReference type="EMBL" id="GFS32282.1"/>
    </source>
</evidence>
<feature type="region of interest" description="Disordered" evidence="1">
    <location>
        <begin position="57"/>
        <end position="146"/>
    </location>
</feature>